<name>A0A8D2KWD3_VARKO</name>
<protein>
    <recommendedName>
        <fullName evidence="6">Ion transport domain-containing protein</fullName>
    </recommendedName>
</protein>
<evidence type="ECO:0000256" key="3">
    <source>
        <dbReference type="ARBA" id="ARBA00022989"/>
    </source>
</evidence>
<dbReference type="AlphaFoldDB" id="A0A8D2KWD3"/>
<dbReference type="InterPro" id="IPR027359">
    <property type="entry name" value="Volt_channel_dom_sf"/>
</dbReference>
<evidence type="ECO:0000256" key="5">
    <source>
        <dbReference type="SAM" id="Phobius"/>
    </source>
</evidence>
<feature type="transmembrane region" description="Helical" evidence="5">
    <location>
        <begin position="66"/>
        <end position="91"/>
    </location>
</feature>
<reference evidence="7" key="1">
    <citation type="submission" date="2025-08" db="UniProtKB">
        <authorList>
            <consortium name="Ensembl"/>
        </authorList>
    </citation>
    <scope>IDENTIFICATION</scope>
</reference>
<dbReference type="Pfam" id="PF00520">
    <property type="entry name" value="Ion_trans"/>
    <property type="match status" value="1"/>
</dbReference>
<evidence type="ECO:0000256" key="2">
    <source>
        <dbReference type="ARBA" id="ARBA00022692"/>
    </source>
</evidence>
<evidence type="ECO:0000313" key="7">
    <source>
        <dbReference type="Ensembl" id="ENSVKKP00000013043.1"/>
    </source>
</evidence>
<evidence type="ECO:0000313" key="8">
    <source>
        <dbReference type="Proteomes" id="UP000694545"/>
    </source>
</evidence>
<feature type="transmembrane region" description="Helical" evidence="5">
    <location>
        <begin position="42"/>
        <end position="60"/>
    </location>
</feature>
<evidence type="ECO:0000256" key="1">
    <source>
        <dbReference type="ARBA" id="ARBA00004141"/>
    </source>
</evidence>
<dbReference type="Ensembl" id="ENSVKKT00000013361.1">
    <property type="protein sequence ID" value="ENSVKKP00000013043.1"/>
    <property type="gene ID" value="ENSVKKG00000009036.1"/>
</dbReference>
<dbReference type="SUPFAM" id="SSF81324">
    <property type="entry name" value="Voltage-gated potassium channels"/>
    <property type="match status" value="1"/>
</dbReference>
<dbReference type="GO" id="GO:0016020">
    <property type="term" value="C:membrane"/>
    <property type="evidence" value="ECO:0007669"/>
    <property type="project" value="UniProtKB-SubCell"/>
</dbReference>
<sequence>MASKDSPQQKTLANFIVAGELSLPLSLLYFSFRNYFRSNLNVLDCIIVVGTLLINIVYTFSDLKCFLPISLSTPIIAVFRILRVIILIRVFRLASEKKRLEKVTRRMVSQKMTHL</sequence>
<accession>A0A8D2KWD3</accession>
<dbReference type="GO" id="GO:0005216">
    <property type="term" value="F:monoatomic ion channel activity"/>
    <property type="evidence" value="ECO:0007669"/>
    <property type="project" value="InterPro"/>
</dbReference>
<keyword evidence="2 5" id="KW-0812">Transmembrane</keyword>
<evidence type="ECO:0000259" key="6">
    <source>
        <dbReference type="Pfam" id="PF00520"/>
    </source>
</evidence>
<dbReference type="Proteomes" id="UP000694545">
    <property type="component" value="Unplaced"/>
</dbReference>
<organism evidence="7 8">
    <name type="scientific">Varanus komodoensis</name>
    <name type="common">Komodo dragon</name>
    <dbReference type="NCBI Taxonomy" id="61221"/>
    <lineage>
        <taxon>Eukaryota</taxon>
        <taxon>Metazoa</taxon>
        <taxon>Chordata</taxon>
        <taxon>Craniata</taxon>
        <taxon>Vertebrata</taxon>
        <taxon>Euteleostomi</taxon>
        <taxon>Lepidosauria</taxon>
        <taxon>Squamata</taxon>
        <taxon>Bifurcata</taxon>
        <taxon>Unidentata</taxon>
        <taxon>Episquamata</taxon>
        <taxon>Toxicofera</taxon>
        <taxon>Anguimorpha</taxon>
        <taxon>Paleoanguimorpha</taxon>
        <taxon>Varanoidea</taxon>
        <taxon>Varanidae</taxon>
        <taxon>Varanus</taxon>
    </lineage>
</organism>
<dbReference type="OMA" id="DIPRWTH"/>
<feature type="domain" description="Ion transport" evidence="6">
    <location>
        <begin position="25"/>
        <end position="104"/>
    </location>
</feature>
<keyword evidence="8" id="KW-1185">Reference proteome</keyword>
<keyword evidence="4 5" id="KW-0472">Membrane</keyword>
<keyword evidence="3 5" id="KW-1133">Transmembrane helix</keyword>
<proteinExistence type="predicted"/>
<feature type="transmembrane region" description="Helical" evidence="5">
    <location>
        <begin position="12"/>
        <end position="30"/>
    </location>
</feature>
<comment type="subcellular location">
    <subcellularLocation>
        <location evidence="1">Membrane</location>
        <topology evidence="1">Multi-pass membrane protein</topology>
    </subcellularLocation>
</comment>
<dbReference type="Gene3D" id="1.20.120.350">
    <property type="entry name" value="Voltage-gated potassium channels. Chain C"/>
    <property type="match status" value="1"/>
</dbReference>
<dbReference type="InterPro" id="IPR005821">
    <property type="entry name" value="Ion_trans_dom"/>
</dbReference>
<evidence type="ECO:0000256" key="4">
    <source>
        <dbReference type="ARBA" id="ARBA00023136"/>
    </source>
</evidence>
<reference evidence="7" key="2">
    <citation type="submission" date="2025-09" db="UniProtKB">
        <authorList>
            <consortium name="Ensembl"/>
        </authorList>
    </citation>
    <scope>IDENTIFICATION</scope>
</reference>